<feature type="chain" id="PRO_5004560661" evidence="2">
    <location>
        <begin position="21"/>
        <end position="318"/>
    </location>
</feature>
<name>S8AN97_DACHA</name>
<protein>
    <submittedName>
        <fullName evidence="3">Uncharacterized protein</fullName>
    </submittedName>
</protein>
<dbReference type="EMBL" id="AQGS01000047">
    <property type="protein sequence ID" value="EPS44410.1"/>
    <property type="molecule type" value="Genomic_DNA"/>
</dbReference>
<reference evidence="3 4" key="1">
    <citation type="journal article" date="2013" name="PLoS Genet.">
        <title>Genomic mechanisms accounting for the adaptation to parasitism in nematode-trapping fungi.</title>
        <authorList>
            <person name="Meerupati T."/>
            <person name="Andersson K.M."/>
            <person name="Friman E."/>
            <person name="Kumar D."/>
            <person name="Tunlid A."/>
            <person name="Ahren D."/>
        </authorList>
    </citation>
    <scope>NUCLEOTIDE SEQUENCE [LARGE SCALE GENOMIC DNA]</scope>
    <source>
        <strain evidence="3 4">CBS 200.50</strain>
    </source>
</reference>
<evidence type="ECO:0000313" key="4">
    <source>
        <dbReference type="Proteomes" id="UP000015100"/>
    </source>
</evidence>
<organism evidence="3 4">
    <name type="scientific">Dactylellina haptotyla (strain CBS 200.50)</name>
    <name type="common">Nematode-trapping fungus</name>
    <name type="synonym">Monacrosporium haptotylum</name>
    <dbReference type="NCBI Taxonomy" id="1284197"/>
    <lineage>
        <taxon>Eukaryota</taxon>
        <taxon>Fungi</taxon>
        <taxon>Dikarya</taxon>
        <taxon>Ascomycota</taxon>
        <taxon>Pezizomycotina</taxon>
        <taxon>Orbiliomycetes</taxon>
        <taxon>Orbiliales</taxon>
        <taxon>Orbiliaceae</taxon>
        <taxon>Dactylellina</taxon>
    </lineage>
</organism>
<accession>S8AN97</accession>
<keyword evidence="2" id="KW-0732">Signal</keyword>
<dbReference type="HOGENOM" id="CLU_874420_0_0_1"/>
<dbReference type="Proteomes" id="UP000015100">
    <property type="component" value="Unassembled WGS sequence"/>
</dbReference>
<feature type="signal peptide" evidence="2">
    <location>
        <begin position="1"/>
        <end position="20"/>
    </location>
</feature>
<keyword evidence="4" id="KW-1185">Reference proteome</keyword>
<proteinExistence type="predicted"/>
<evidence type="ECO:0000256" key="2">
    <source>
        <dbReference type="SAM" id="SignalP"/>
    </source>
</evidence>
<sequence length="318" mass="32350">MKSFVNSLAVIGVLVAGASAYGAPPASTCTPYFLMTGCPTTYDPCCKFNCIAAGGRGSTCLDYDDTRNMVICSACPGAPAATTTVPPPSKPTTSAASTCTPYFLMTGCPQVYDSCCKFNCIAAGGMGSTCLDFDDTRDQVICSECPGAPATTPAPTAVAQSYTNSAAPTCTPYFLMTGCPKVYDPCCAFNCIAAGGMGSTCLDFDDTRDQVICSACATAIPQTPKSANSDVSTRTHISLRTDIINKTHIDLAAAQVANSTTAAAHTSSHAGVTSVPHASGNVTTTAPPKPTNSEISGASAVTVSTAAIFGLLCVMFAL</sequence>
<dbReference type="AlphaFoldDB" id="S8AN97"/>
<reference evidence="4" key="2">
    <citation type="submission" date="2013-04" db="EMBL/GenBank/DDBJ databases">
        <title>Genomic mechanisms accounting for the adaptation to parasitism in nematode-trapping fungi.</title>
        <authorList>
            <person name="Ahren D.G."/>
        </authorList>
    </citation>
    <scope>NUCLEOTIDE SEQUENCE [LARGE SCALE GENOMIC DNA]</scope>
    <source>
        <strain evidence="4">CBS 200.50</strain>
    </source>
</reference>
<feature type="compositionally biased region" description="Polar residues" evidence="1">
    <location>
        <begin position="280"/>
        <end position="295"/>
    </location>
</feature>
<gene>
    <name evidence="3" type="ORF">H072_1617</name>
</gene>
<feature type="region of interest" description="Disordered" evidence="1">
    <location>
        <begin position="270"/>
        <end position="295"/>
    </location>
</feature>
<evidence type="ECO:0000313" key="3">
    <source>
        <dbReference type="EMBL" id="EPS44410.1"/>
    </source>
</evidence>
<evidence type="ECO:0000256" key="1">
    <source>
        <dbReference type="SAM" id="MobiDB-lite"/>
    </source>
</evidence>
<comment type="caution">
    <text evidence="3">The sequence shown here is derived from an EMBL/GenBank/DDBJ whole genome shotgun (WGS) entry which is preliminary data.</text>
</comment>